<evidence type="ECO:0000313" key="2">
    <source>
        <dbReference type="EMBL" id="CUH50447.1"/>
    </source>
</evidence>
<evidence type="ECO:0000313" key="3">
    <source>
        <dbReference type="Proteomes" id="UP000050783"/>
    </source>
</evidence>
<reference evidence="2 3" key="1">
    <citation type="submission" date="2015-09" db="EMBL/GenBank/DDBJ databases">
        <authorList>
            <consortium name="Swine Surveillance"/>
        </authorList>
    </citation>
    <scope>NUCLEOTIDE SEQUENCE [LARGE SCALE GENOMIC DNA]</scope>
    <source>
        <strain evidence="2 3">CECT 4292</strain>
    </source>
</reference>
<evidence type="ECO:0008006" key="4">
    <source>
        <dbReference type="Google" id="ProtNLM"/>
    </source>
</evidence>
<dbReference type="GeneID" id="55495773"/>
<feature type="signal peptide" evidence="1">
    <location>
        <begin position="1"/>
        <end position="24"/>
    </location>
</feature>
<proteinExistence type="predicted"/>
<dbReference type="STRING" id="81569.RUM4293_01401"/>
<dbReference type="RefSeq" id="WP_058279738.1">
    <property type="nucleotide sequence ID" value="NZ_CYPU01000074.1"/>
</dbReference>
<accession>A0A0P1EIV4</accession>
<sequence length="507" mass="53906">MSVYLRRSCGAVLAYAVITQGALADLTSQDVWNDWKTYLGQMGYTVSGDESVAGNVTTIANMAMLMDLPEEQAAFQMVIPEMTLTENGDGTVSIGFPENFPMTISGEREGEKFSVNIDYSQSGMTMVVSGSKDEMTYDYSADALGIKLDDVTVDGETMPAEALALNLNMTELAGSSLMKIGENRDIDQKFTAGGMTYDMAFKDPDTGDAAKIDGSMSQLAFEGTNVIPSGFDISDPQAFYKAGFSFSGLFTYGSGQNAIAGTSEGESFSVGSESQGGKFGASIDAERLAYDIEQNSAKVAVTTADLPFPIEIAMENAGFKFEIPVQESEEIQPFGFAMNLTEFTMSDILWSMFDPAGALPRDPATIALDTTGTAKVLLNIFDPTAVENLDTSDAAPGELHSLKINELLVSLVGAKLTGEGDFTFDNSNVSEFDGMPTPTGVAKLKLNGANALIDKLIGMGLVSESDAMGARMMMGLMAVPGEEPDTLNSEIEFTADGQILANGQRIK</sequence>
<feature type="chain" id="PRO_5006061614" description="DUF2125 domain-containing protein" evidence="1">
    <location>
        <begin position="25"/>
        <end position="507"/>
    </location>
</feature>
<organism evidence="2 3">
    <name type="scientific">Ruegeria atlantica</name>
    <dbReference type="NCBI Taxonomy" id="81569"/>
    <lineage>
        <taxon>Bacteria</taxon>
        <taxon>Pseudomonadati</taxon>
        <taxon>Pseudomonadota</taxon>
        <taxon>Alphaproteobacteria</taxon>
        <taxon>Rhodobacterales</taxon>
        <taxon>Roseobacteraceae</taxon>
        <taxon>Ruegeria</taxon>
    </lineage>
</organism>
<gene>
    <name evidence="2" type="ORF">RUA4292_04656</name>
</gene>
<name>A0A0P1EIV4_9RHOB</name>
<evidence type="ECO:0000256" key="1">
    <source>
        <dbReference type="SAM" id="SignalP"/>
    </source>
</evidence>
<keyword evidence="1" id="KW-0732">Signal</keyword>
<dbReference type="EMBL" id="CYPU01000074">
    <property type="protein sequence ID" value="CUH50447.1"/>
    <property type="molecule type" value="Genomic_DNA"/>
</dbReference>
<dbReference type="OrthoDB" id="7791409at2"/>
<dbReference type="AlphaFoldDB" id="A0A0P1EIV4"/>
<protein>
    <recommendedName>
        <fullName evidence="4">DUF2125 domain-containing protein</fullName>
    </recommendedName>
</protein>
<dbReference type="Proteomes" id="UP000050783">
    <property type="component" value="Unassembled WGS sequence"/>
</dbReference>